<dbReference type="InterPro" id="IPR007731">
    <property type="entry name" value="DUF669"/>
</dbReference>
<dbReference type="EMBL" id="LUAY01007610">
    <property type="protein sequence ID" value="KYB44801.1"/>
    <property type="molecule type" value="Genomic_DNA"/>
</dbReference>
<comment type="caution">
    <text evidence="1">The sequence shown here is derived from an EMBL/GenBank/DDBJ whole genome shotgun (WGS) entry which is preliminary data.</text>
</comment>
<feature type="non-terminal residue" evidence="1">
    <location>
        <position position="1"/>
    </location>
</feature>
<evidence type="ECO:0000313" key="1">
    <source>
        <dbReference type="EMBL" id="KYB44801.1"/>
    </source>
</evidence>
<proteinExistence type="predicted"/>
<feature type="non-terminal residue" evidence="1">
    <location>
        <position position="131"/>
    </location>
</feature>
<accession>A0A656Z3R0</accession>
<evidence type="ECO:0008006" key="2">
    <source>
        <dbReference type="Google" id="ProtNLM"/>
    </source>
</evidence>
<name>A0A656Z3R0_BRUAN</name>
<sequence length="131" mass="14728">FDATQHDTTQSDYSELPNGTYKMEIEAADVVPTSTGSGTILKTTMKVLEPAEYADRKLFNNYNIENKNPTAQEIGQRQFASLCRAIEMSSVEDTDDLLFKSFTVRVALGKPSKDGQYPARAEIKKYFFPDE</sequence>
<protein>
    <recommendedName>
        <fullName evidence="2">DUF669 domain-containing protein</fullName>
    </recommendedName>
</protein>
<dbReference type="Pfam" id="PF05037">
    <property type="entry name" value="DUF669"/>
    <property type="match status" value="1"/>
</dbReference>
<gene>
    <name evidence="1" type="ORF">AB664_19175</name>
</gene>
<reference evidence="1" key="1">
    <citation type="submission" date="2016-02" db="EMBL/GenBank/DDBJ databases">
        <title>Genomic sequences of Ochrobactrum anthropi.</title>
        <authorList>
            <person name="Chudasama K.S."/>
            <person name="Thaker V.S."/>
        </authorList>
    </citation>
    <scope>NUCLEOTIDE SEQUENCE [LARGE SCALE GENOMIC DNA]</scope>
    <source>
        <strain evidence="1">SUBG007</strain>
    </source>
</reference>
<organism evidence="1">
    <name type="scientific">Brucella anthropi</name>
    <name type="common">Ochrobactrum anthropi</name>
    <dbReference type="NCBI Taxonomy" id="529"/>
    <lineage>
        <taxon>Bacteria</taxon>
        <taxon>Pseudomonadati</taxon>
        <taxon>Pseudomonadota</taxon>
        <taxon>Alphaproteobacteria</taxon>
        <taxon>Hyphomicrobiales</taxon>
        <taxon>Brucellaceae</taxon>
        <taxon>Brucella/Ochrobactrum group</taxon>
        <taxon>Brucella</taxon>
    </lineage>
</organism>
<dbReference type="AlphaFoldDB" id="A0A656Z3R0"/>